<evidence type="ECO:0000256" key="8">
    <source>
        <dbReference type="PIRSR" id="PIRSR605150-1"/>
    </source>
</evidence>
<keyword evidence="2" id="KW-0328">Glycosyltransferase</keyword>
<dbReference type="GO" id="GO:0016020">
    <property type="term" value="C:membrane"/>
    <property type="evidence" value="ECO:0007669"/>
    <property type="project" value="InterPro"/>
</dbReference>
<feature type="binding site" evidence="9">
    <location>
        <position position="145"/>
    </location>
    <ligand>
        <name>UDP-alpha-D-glucose</name>
        <dbReference type="ChEBI" id="CHEBI:58885"/>
    </ligand>
</feature>
<dbReference type="InterPro" id="IPR029044">
    <property type="entry name" value="Nucleotide-diphossugar_trans"/>
</dbReference>
<keyword evidence="7" id="KW-0961">Cell wall biogenesis/degradation</keyword>
<evidence type="ECO:0008006" key="14">
    <source>
        <dbReference type="Google" id="ProtNLM"/>
    </source>
</evidence>
<feature type="binding site" evidence="9">
    <location>
        <position position="115"/>
    </location>
    <ligand>
        <name>UDP-alpha-D-glucose</name>
        <dbReference type="ChEBI" id="CHEBI:58885"/>
    </ligand>
</feature>
<keyword evidence="3" id="KW-0808">Transferase</keyword>
<sequence>MEAKTKAPPLPLHTVRSMPQTTFNRVFASVYACAILALLYHHLISLLYSKTIVSFSITLILLISDLILAFMWINTQSTRMYPVYRQQFPENLKKVLKRNDYPGLDVFICTADPYKEPPISLVNTALSVMAYDYPVEKVSVYVSDDGGSALTLFALMEAARFASHWLPFCQKNRPMDRSPEAYFKSSNQILSPDTEKIKIMYERLKTKIKRVLERGKVDEEFIKGAQEYEAFNKWTDKFTRQDHPTVIQVLLDTNKDRDVTGHQMPNLIYVTREKSNTSTHHFKAGALNVLLRVSASMTNAPIVLTQDCDMYSNDPQTPLLALCYFCDPDPAIRSKLGYVQFPQRFHGINKNDIYACAYKRLYEIQPMGFDGLKGPHYLGSGCFFSRRVFFGGPSALLAPEIPELHPVHAVDKPLQSKSSLALAHQVASSNYENQTNWGTKIGFRYGSLSEDFLTGFHMHCEGWKSIFCHPKRAAFLGDAPITLIDLLSQQKRWTHGVLQVGFCKHSPITFGVKATGPLMALGYAQSTFWASWTIPITTYAFLPQLALLNNVYIFPKVSDQFPWFLLYLFLFLGAYGQDFLDFVLDGGSAKSWWNDQRIWHVRGLTCYLFGSIEFLLKALGLSSFGFNVTSKTVNDEVSKRYEQGIFEFGVHSPMFVSLTMAALVNLISLVHGVFQVLKDGNLEEPFLQILIAGFAVLNCWPIYEAITFRTDSGKMPIKTIYVSIFLTCCIYLVASFIL</sequence>
<keyword evidence="6 11" id="KW-0472">Membrane</keyword>
<evidence type="ECO:0000256" key="3">
    <source>
        <dbReference type="ARBA" id="ARBA00022679"/>
    </source>
</evidence>
<evidence type="ECO:0000256" key="11">
    <source>
        <dbReference type="SAM" id="Phobius"/>
    </source>
</evidence>
<feature type="binding site" evidence="10">
    <location>
        <position position="307"/>
    </location>
    <ligand>
        <name>Mn(2+)</name>
        <dbReference type="ChEBI" id="CHEBI:29035"/>
    </ligand>
</feature>
<feature type="transmembrane region" description="Helical" evidence="11">
    <location>
        <begin position="529"/>
        <end position="548"/>
    </location>
</feature>
<dbReference type="SUPFAM" id="SSF53448">
    <property type="entry name" value="Nucleotide-diphospho-sugar transferases"/>
    <property type="match status" value="1"/>
</dbReference>
<dbReference type="GO" id="GO:0071555">
    <property type="term" value="P:cell wall organization"/>
    <property type="evidence" value="ECO:0007669"/>
    <property type="project" value="UniProtKB-KW"/>
</dbReference>
<dbReference type="OrthoDB" id="72851at2759"/>
<feature type="transmembrane region" description="Helical" evidence="11">
    <location>
        <begin position="597"/>
        <end position="616"/>
    </location>
</feature>
<evidence type="ECO:0000313" key="12">
    <source>
        <dbReference type="EMBL" id="KDP25267.1"/>
    </source>
</evidence>
<keyword evidence="4 11" id="KW-0812">Transmembrane</keyword>
<feature type="binding site" evidence="10">
    <location>
        <position position="283"/>
    </location>
    <ligand>
        <name>Mn(2+)</name>
        <dbReference type="ChEBI" id="CHEBI:29035"/>
    </ligand>
</feature>
<evidence type="ECO:0000256" key="1">
    <source>
        <dbReference type="ARBA" id="ARBA00004127"/>
    </source>
</evidence>
<feature type="transmembrane region" description="Helical" evidence="11">
    <location>
        <begin position="655"/>
        <end position="674"/>
    </location>
</feature>
<feature type="binding site" evidence="9">
    <location>
        <position position="116"/>
    </location>
    <ligand>
        <name>UDP-alpha-D-glucose</name>
        <dbReference type="ChEBI" id="CHEBI:58885"/>
    </ligand>
</feature>
<accession>A0A067JN32</accession>
<dbReference type="EMBL" id="KK914993">
    <property type="protein sequence ID" value="KDP25267.1"/>
    <property type="molecule type" value="Genomic_DNA"/>
</dbReference>
<name>A0A067JN32_JATCU</name>
<feature type="transmembrane region" description="Helical" evidence="11">
    <location>
        <begin position="22"/>
        <end position="40"/>
    </location>
</feature>
<evidence type="ECO:0000256" key="10">
    <source>
        <dbReference type="PIRSR" id="PIRSR605150-3"/>
    </source>
</evidence>
<dbReference type="Gene3D" id="3.90.550.10">
    <property type="entry name" value="Spore Coat Polysaccharide Biosynthesis Protein SpsA, Chain A"/>
    <property type="match status" value="1"/>
</dbReference>
<dbReference type="KEGG" id="jcu:105645643"/>
<feature type="transmembrane region" description="Helical" evidence="11">
    <location>
        <begin position="686"/>
        <end position="708"/>
    </location>
</feature>
<evidence type="ECO:0000256" key="7">
    <source>
        <dbReference type="ARBA" id="ARBA00023316"/>
    </source>
</evidence>
<dbReference type="AlphaFoldDB" id="A0A067JN32"/>
<dbReference type="GO" id="GO:0016760">
    <property type="term" value="F:cellulose synthase (UDP-forming) activity"/>
    <property type="evidence" value="ECO:0007669"/>
    <property type="project" value="InterPro"/>
</dbReference>
<dbReference type="STRING" id="180498.A0A067JN32"/>
<evidence type="ECO:0000256" key="9">
    <source>
        <dbReference type="PIRSR" id="PIRSR605150-2"/>
    </source>
</evidence>
<proteinExistence type="predicted"/>
<dbReference type="InterPro" id="IPR005150">
    <property type="entry name" value="Cellulose_synth"/>
</dbReference>
<dbReference type="FunFam" id="3.90.550.10:FF:000135">
    <property type="entry name" value="Cellulose synthase-like protein G3"/>
    <property type="match status" value="1"/>
</dbReference>
<feature type="transmembrane region" description="Helical" evidence="11">
    <location>
        <begin position="560"/>
        <end position="577"/>
    </location>
</feature>
<dbReference type="GO" id="GO:0030244">
    <property type="term" value="P:cellulose biosynthetic process"/>
    <property type="evidence" value="ECO:0007669"/>
    <property type="project" value="InterPro"/>
</dbReference>
<evidence type="ECO:0000256" key="5">
    <source>
        <dbReference type="ARBA" id="ARBA00022989"/>
    </source>
</evidence>
<dbReference type="Pfam" id="PF03552">
    <property type="entry name" value="Cellulose_synt"/>
    <property type="match status" value="2"/>
</dbReference>
<organism evidence="12 13">
    <name type="scientific">Jatropha curcas</name>
    <name type="common">Barbados nut</name>
    <dbReference type="NCBI Taxonomy" id="180498"/>
    <lineage>
        <taxon>Eukaryota</taxon>
        <taxon>Viridiplantae</taxon>
        <taxon>Streptophyta</taxon>
        <taxon>Embryophyta</taxon>
        <taxon>Tracheophyta</taxon>
        <taxon>Spermatophyta</taxon>
        <taxon>Magnoliopsida</taxon>
        <taxon>eudicotyledons</taxon>
        <taxon>Gunneridae</taxon>
        <taxon>Pentapetalae</taxon>
        <taxon>rosids</taxon>
        <taxon>fabids</taxon>
        <taxon>Malpighiales</taxon>
        <taxon>Euphorbiaceae</taxon>
        <taxon>Crotonoideae</taxon>
        <taxon>Jatropheae</taxon>
        <taxon>Jatropha</taxon>
    </lineage>
</organism>
<feature type="transmembrane region" description="Helical" evidence="11">
    <location>
        <begin position="720"/>
        <end position="737"/>
    </location>
</feature>
<evidence type="ECO:0000256" key="4">
    <source>
        <dbReference type="ARBA" id="ARBA00022692"/>
    </source>
</evidence>
<protein>
    <recommendedName>
        <fullName evidence="14">Cellulose synthase-like protein G3</fullName>
    </recommendedName>
</protein>
<feature type="active site" evidence="8">
    <location>
        <position position="145"/>
    </location>
</feature>
<gene>
    <name evidence="12" type="ORF">JCGZ_20423</name>
</gene>
<dbReference type="GO" id="GO:0012505">
    <property type="term" value="C:endomembrane system"/>
    <property type="evidence" value="ECO:0007669"/>
    <property type="project" value="UniProtKB-SubCell"/>
</dbReference>
<feature type="active site" evidence="8">
    <location>
        <position position="451"/>
    </location>
</feature>
<keyword evidence="13" id="KW-1185">Reference proteome</keyword>
<evidence type="ECO:0000313" key="13">
    <source>
        <dbReference type="Proteomes" id="UP000027138"/>
    </source>
</evidence>
<evidence type="ECO:0000256" key="2">
    <source>
        <dbReference type="ARBA" id="ARBA00022676"/>
    </source>
</evidence>
<evidence type="ECO:0000256" key="6">
    <source>
        <dbReference type="ARBA" id="ARBA00023136"/>
    </source>
</evidence>
<reference evidence="12 13" key="1">
    <citation type="journal article" date="2014" name="PLoS ONE">
        <title>Global Analysis of Gene Expression Profiles in Physic Nut (Jatropha curcas L.) Seedlings Exposed to Salt Stress.</title>
        <authorList>
            <person name="Zhang L."/>
            <person name="Zhang C."/>
            <person name="Wu P."/>
            <person name="Chen Y."/>
            <person name="Li M."/>
            <person name="Jiang H."/>
            <person name="Wu G."/>
        </authorList>
    </citation>
    <scope>NUCLEOTIDE SEQUENCE [LARGE SCALE GENOMIC DNA]</scope>
    <source>
        <strain evidence="13">cv. GZQX0401</strain>
        <tissue evidence="12">Young leaves</tissue>
    </source>
</reference>
<comment type="subcellular location">
    <subcellularLocation>
        <location evidence="1">Endomembrane system</location>
        <topology evidence="1">Multi-pass membrane protein</topology>
    </subcellularLocation>
</comment>
<feature type="transmembrane region" description="Helical" evidence="11">
    <location>
        <begin position="52"/>
        <end position="73"/>
    </location>
</feature>
<dbReference type="PANTHER" id="PTHR13301">
    <property type="entry name" value="X-BOX TRANSCRIPTION FACTOR-RELATED"/>
    <property type="match status" value="1"/>
</dbReference>
<keyword evidence="5 11" id="KW-1133">Transmembrane helix</keyword>
<dbReference type="Proteomes" id="UP000027138">
    <property type="component" value="Unassembled WGS sequence"/>
</dbReference>